<dbReference type="NCBIfam" id="TIGR03016">
    <property type="entry name" value="pepcterm_hypo_1"/>
    <property type="match status" value="1"/>
</dbReference>
<dbReference type="Proteomes" id="UP000648984">
    <property type="component" value="Unassembled WGS sequence"/>
</dbReference>
<dbReference type="RefSeq" id="WP_169261133.1">
    <property type="nucleotide sequence ID" value="NZ_WTVQ01000024.1"/>
</dbReference>
<accession>A0ABX1QC90</accession>
<evidence type="ECO:0000313" key="3">
    <source>
        <dbReference type="Proteomes" id="UP000648984"/>
    </source>
</evidence>
<dbReference type="InterPro" id="IPR017467">
    <property type="entry name" value="CHP03016_PEP-CTERM"/>
</dbReference>
<feature type="chain" id="PRO_5045775278" evidence="1">
    <location>
        <begin position="22"/>
        <end position="496"/>
    </location>
</feature>
<dbReference type="SUPFAM" id="SSF56935">
    <property type="entry name" value="Porins"/>
    <property type="match status" value="2"/>
</dbReference>
<comment type="caution">
    <text evidence="2">The sequence shown here is derived from an EMBL/GenBank/DDBJ whole genome shotgun (WGS) entry which is preliminary data.</text>
</comment>
<dbReference type="EMBL" id="WTVQ01000024">
    <property type="protein sequence ID" value="NMG75984.1"/>
    <property type="molecule type" value="Genomic_DNA"/>
</dbReference>
<keyword evidence="3" id="KW-1185">Reference proteome</keyword>
<sequence length="496" mass="54203">MTTARALVLAGAVALLGTAQAQTVLVRPQIDARLSYKDGSGRDGNGGDFIAEVSPGISILRESGRFNGSLNARLRNVAHFSESDRNDTFLSLHGRGEIEAVERMLFVDMDAAVTRNNRSQLSGRLVGDPFDTENANETRTFGVGPRLHFTLGAETRGMLSYMSRWMTGSGGLGRRREGDGHAQLSNPVQFGRIGWGLDYRRSDNDYGDVSSNKAVSEENARATLYATVTPQFRLRGIVGYESNDYEESSGDKSTIVGGGFDWNPTERTTISATTEKRIFGRGYDVQFSHRRSSSLWNLSLSRDISSSMQAQGFDVFSDPEFRGLYDALAQVLPDPIQREAFVRFLLGYPPIGQRLGVLTNVHLVSRNFNGSVSLLGVRNVLTIVLQQSERSRLGSALATDASDDFARFETVKTRSMTMTLSHRLSQHMTLNASVLRSRAEGSGGASAATERSLFSVGVTRQFGPNTSGGLRFSHQRSDGESDFSENVLMANLGISF</sequence>
<proteinExistence type="predicted"/>
<organism evidence="2 3">
    <name type="scientific">Aromatoleum diolicum</name>
    <dbReference type="NCBI Taxonomy" id="75796"/>
    <lineage>
        <taxon>Bacteria</taxon>
        <taxon>Pseudomonadati</taxon>
        <taxon>Pseudomonadota</taxon>
        <taxon>Betaproteobacteria</taxon>
        <taxon>Rhodocyclales</taxon>
        <taxon>Rhodocyclaceae</taxon>
        <taxon>Aromatoleum</taxon>
    </lineage>
</organism>
<protein>
    <submittedName>
        <fullName evidence="2">TIGR03016 family PEP-CTERM system-associated outer membrane protein</fullName>
    </submittedName>
</protein>
<feature type="signal peptide" evidence="1">
    <location>
        <begin position="1"/>
        <end position="21"/>
    </location>
</feature>
<reference evidence="2 3" key="1">
    <citation type="submission" date="2019-12" db="EMBL/GenBank/DDBJ databases">
        <title>Comparative genomics gives insights into the taxonomy of the Azoarcus-Aromatoleum group and reveals separate origins of nif in the plant-associated Azoarcus and non-plant-associated Aromatoleum sub-groups.</title>
        <authorList>
            <person name="Lafos M."/>
            <person name="Maluk M."/>
            <person name="Batista M."/>
            <person name="Junghare M."/>
            <person name="Carmona M."/>
            <person name="Faoro H."/>
            <person name="Cruz L.M."/>
            <person name="Battistoni F."/>
            <person name="De Souza E."/>
            <person name="Pedrosa F."/>
            <person name="Chen W.-M."/>
            <person name="Poole P.S."/>
            <person name="Dixon R.A."/>
            <person name="James E.K."/>
        </authorList>
    </citation>
    <scope>NUCLEOTIDE SEQUENCE [LARGE SCALE GENOMIC DNA]</scope>
    <source>
        <strain evidence="2 3">22Lin</strain>
    </source>
</reference>
<gene>
    <name evidence="2" type="ORF">GPA25_14540</name>
</gene>
<name>A0ABX1QC90_9RHOO</name>
<evidence type="ECO:0000313" key="2">
    <source>
        <dbReference type="EMBL" id="NMG75984.1"/>
    </source>
</evidence>
<keyword evidence="1" id="KW-0732">Signal</keyword>
<evidence type="ECO:0000256" key="1">
    <source>
        <dbReference type="SAM" id="SignalP"/>
    </source>
</evidence>